<dbReference type="InterPro" id="IPR036188">
    <property type="entry name" value="FAD/NAD-bd_sf"/>
</dbReference>
<dbReference type="InterPro" id="IPR006076">
    <property type="entry name" value="FAD-dep_OxRdtase"/>
</dbReference>
<dbReference type="PANTHER" id="PTHR13847:SF260">
    <property type="entry name" value="FAD DEPENDENT OXIDOREDUCTASE DOMAIN-CONTAINING PROTEIN"/>
    <property type="match status" value="1"/>
</dbReference>
<dbReference type="Pfam" id="PF01266">
    <property type="entry name" value="DAO"/>
    <property type="match status" value="1"/>
</dbReference>
<evidence type="ECO:0000256" key="1">
    <source>
        <dbReference type="SAM" id="MobiDB-lite"/>
    </source>
</evidence>
<dbReference type="SUPFAM" id="SSF51905">
    <property type="entry name" value="FAD/NAD(P)-binding domain"/>
    <property type="match status" value="1"/>
</dbReference>
<dbReference type="PANTHER" id="PTHR13847">
    <property type="entry name" value="SARCOSINE DEHYDROGENASE-RELATED"/>
    <property type="match status" value="1"/>
</dbReference>
<feature type="region of interest" description="Disordered" evidence="1">
    <location>
        <begin position="1"/>
        <end position="20"/>
    </location>
</feature>
<dbReference type="AlphaFoldDB" id="A0A4S9SMM2"/>
<dbReference type="GO" id="GO:0005737">
    <property type="term" value="C:cytoplasm"/>
    <property type="evidence" value="ECO:0007669"/>
    <property type="project" value="TreeGrafter"/>
</dbReference>
<evidence type="ECO:0000313" key="3">
    <source>
        <dbReference type="EMBL" id="THZ12277.1"/>
    </source>
</evidence>
<proteinExistence type="predicted"/>
<dbReference type="Gene3D" id="3.30.9.10">
    <property type="entry name" value="D-Amino Acid Oxidase, subunit A, domain 2"/>
    <property type="match status" value="1"/>
</dbReference>
<reference evidence="3 4" key="1">
    <citation type="submission" date="2018-10" db="EMBL/GenBank/DDBJ databases">
        <title>Fifty Aureobasidium pullulans genomes reveal a recombining polyextremotolerant generalist.</title>
        <authorList>
            <person name="Gostincar C."/>
            <person name="Turk M."/>
            <person name="Zajc J."/>
            <person name="Gunde-Cimerman N."/>
        </authorList>
    </citation>
    <scope>NUCLEOTIDE SEQUENCE [LARGE SCALE GENOMIC DNA]</scope>
    <source>
        <strain evidence="3 4">EXF-3863</strain>
    </source>
</reference>
<dbReference type="Proteomes" id="UP000308005">
    <property type="component" value="Unassembled WGS sequence"/>
</dbReference>
<evidence type="ECO:0000313" key="4">
    <source>
        <dbReference type="Proteomes" id="UP000308005"/>
    </source>
</evidence>
<organism evidence="3 4">
    <name type="scientific">Aureobasidium pullulans</name>
    <name type="common">Black yeast</name>
    <name type="synonym">Pullularia pullulans</name>
    <dbReference type="NCBI Taxonomy" id="5580"/>
    <lineage>
        <taxon>Eukaryota</taxon>
        <taxon>Fungi</taxon>
        <taxon>Dikarya</taxon>
        <taxon>Ascomycota</taxon>
        <taxon>Pezizomycotina</taxon>
        <taxon>Dothideomycetes</taxon>
        <taxon>Dothideomycetidae</taxon>
        <taxon>Dothideales</taxon>
        <taxon>Saccotheciaceae</taxon>
        <taxon>Aureobasidium</taxon>
    </lineage>
</organism>
<comment type="caution">
    <text evidence="3">The sequence shown here is derived from an EMBL/GenBank/DDBJ whole genome shotgun (WGS) entry which is preliminary data.</text>
</comment>
<accession>A0A4S9SMM2</accession>
<gene>
    <name evidence="3" type="ORF">D6C91_08614</name>
</gene>
<feature type="compositionally biased region" description="Pro residues" evidence="1">
    <location>
        <begin position="7"/>
        <end position="20"/>
    </location>
</feature>
<dbReference type="Gene3D" id="3.50.50.60">
    <property type="entry name" value="FAD/NAD(P)-binding domain"/>
    <property type="match status" value="1"/>
</dbReference>
<feature type="domain" description="FAD dependent oxidoreductase" evidence="2">
    <location>
        <begin position="54"/>
        <end position="437"/>
    </location>
</feature>
<protein>
    <submittedName>
        <fullName evidence="3">FAD dependent oxidoreductase</fullName>
    </submittedName>
</protein>
<name>A0A4S9SMM2_AURPU</name>
<evidence type="ECO:0000259" key="2">
    <source>
        <dbReference type="Pfam" id="PF01266"/>
    </source>
</evidence>
<dbReference type="EMBL" id="QZBM01000605">
    <property type="protein sequence ID" value="THZ12277.1"/>
    <property type="molecule type" value="Genomic_DNA"/>
</dbReference>
<sequence length="510" mass="55311">MPSAQPATPPSTPPGLEPSLPLPSPCLSYWHKTTRGFPYLNANRTTPVPETAECIIIGSGISGALTAFSLIDSGVSGDKILILEAREAVSGASGRNAGHVRPDAFRGYAAYAAVHGPEQAKKIIVEERKVLHAVDEFVRRHNVSCDFDLTTTFDVCLTPEFAAYEAQSFEAFKAAGGDVSHVQFYEGEEAKRRTRVPEAVAAYEWPAGSSHPAKLAQWLLSSVIEKGAQLWTHCPAIAVNESKHPGYRWDVRTPRGVVSAQTIVHSTNAYAAALLPHLNGYITPNRAQAHSLVPTSAFSAENVLSSTMSLRYSLHHFYSVIQRKGDGTIVLGVSRSNPELSAETLAVRESFDDGAFNQEIVDDAMKRFGIMFPEYGEEIERHGEGLDHAWTGIIAMTPDSVPYVGAIEELPGQHICAGFNGHGMARIFTCAPGLAKLMLGGSWEDTGLPECFQYGKERLVKAVRKGQKGSVWETSLDQIIYATTLGVEQLPQESIYAPIWDGGLSEVDGF</sequence>